<protein>
    <submittedName>
        <fullName evidence="1">Uncharacterized protein</fullName>
    </submittedName>
</protein>
<dbReference type="GeneID" id="92027632"/>
<accession>A0ABR1M0R7</accession>
<keyword evidence="2" id="KW-1185">Reference proteome</keyword>
<dbReference type="Proteomes" id="UP001360953">
    <property type="component" value="Unassembled WGS sequence"/>
</dbReference>
<evidence type="ECO:0000313" key="2">
    <source>
        <dbReference type="Proteomes" id="UP001360953"/>
    </source>
</evidence>
<organism evidence="1 2">
    <name type="scientific">Phyllosticta citribraziliensis</name>
    <dbReference type="NCBI Taxonomy" id="989973"/>
    <lineage>
        <taxon>Eukaryota</taxon>
        <taxon>Fungi</taxon>
        <taxon>Dikarya</taxon>
        <taxon>Ascomycota</taxon>
        <taxon>Pezizomycotina</taxon>
        <taxon>Dothideomycetes</taxon>
        <taxon>Dothideomycetes incertae sedis</taxon>
        <taxon>Botryosphaeriales</taxon>
        <taxon>Phyllostictaceae</taxon>
        <taxon>Phyllosticta</taxon>
    </lineage>
</organism>
<reference evidence="1 2" key="1">
    <citation type="submission" date="2024-04" db="EMBL/GenBank/DDBJ databases">
        <title>Phyllosticta paracitricarpa is synonymous to the EU quarantine fungus P. citricarpa based on phylogenomic analyses.</title>
        <authorList>
            <consortium name="Lawrence Berkeley National Laboratory"/>
            <person name="Van ingen-buijs V.A."/>
            <person name="Van westerhoven A.C."/>
            <person name="Haridas S."/>
            <person name="Skiadas P."/>
            <person name="Martin F."/>
            <person name="Groenewald J.Z."/>
            <person name="Crous P.W."/>
            <person name="Seidl M.F."/>
        </authorList>
    </citation>
    <scope>NUCLEOTIDE SEQUENCE [LARGE SCALE GENOMIC DNA]</scope>
    <source>
        <strain evidence="1 2">CPC 17464</strain>
    </source>
</reference>
<dbReference type="RefSeq" id="XP_066657429.1">
    <property type="nucleotide sequence ID" value="XM_066794726.1"/>
</dbReference>
<evidence type="ECO:0000313" key="1">
    <source>
        <dbReference type="EMBL" id="KAK7540498.1"/>
    </source>
</evidence>
<comment type="caution">
    <text evidence="1">The sequence shown here is derived from an EMBL/GenBank/DDBJ whole genome shotgun (WGS) entry which is preliminary data.</text>
</comment>
<gene>
    <name evidence="1" type="ORF">J3D65DRAFT_237473</name>
</gene>
<proteinExistence type="predicted"/>
<name>A0ABR1M0R7_9PEZI</name>
<sequence>MHSHLLRSLSSFLFSSSSLSLFNSFPFWKSILLCLSFFQCVSHLRASQKTQPVRVQPETFDNLNRHELQHLGSKVAHLNQEKDNRADFVGQSRYSGAEHASPLAAHLLASRGRFQPTSTAAAVAEWAARGAATTAITAETERHGLRAWRVGSFATS</sequence>
<dbReference type="EMBL" id="JBBPEH010000003">
    <property type="protein sequence ID" value="KAK7540498.1"/>
    <property type="molecule type" value="Genomic_DNA"/>
</dbReference>